<evidence type="ECO:0000313" key="2">
    <source>
        <dbReference type="EMBL" id="ABV35917.1"/>
    </source>
</evidence>
<dbReference type="OrthoDB" id="9146719at2"/>
<dbReference type="STRING" id="425104.Ssed_1306"/>
<dbReference type="eggNOG" id="COG2067">
    <property type="taxonomic scope" value="Bacteria"/>
</dbReference>
<keyword evidence="3" id="KW-1185">Reference proteome</keyword>
<dbReference type="Proteomes" id="UP000002015">
    <property type="component" value="Chromosome"/>
</dbReference>
<feature type="signal peptide" evidence="1">
    <location>
        <begin position="1"/>
        <end position="20"/>
    </location>
</feature>
<dbReference type="HOGENOM" id="CLU_024976_0_0_6"/>
<reference evidence="2 3" key="1">
    <citation type="submission" date="2007-08" db="EMBL/GenBank/DDBJ databases">
        <title>Complete sequence of Shewanella sediminis HAW-EB3.</title>
        <authorList>
            <consortium name="US DOE Joint Genome Institute"/>
            <person name="Copeland A."/>
            <person name="Lucas S."/>
            <person name="Lapidus A."/>
            <person name="Barry K."/>
            <person name="Glavina del Rio T."/>
            <person name="Dalin E."/>
            <person name="Tice H."/>
            <person name="Pitluck S."/>
            <person name="Chertkov O."/>
            <person name="Brettin T."/>
            <person name="Bruce D."/>
            <person name="Detter J.C."/>
            <person name="Han C."/>
            <person name="Schmutz J."/>
            <person name="Larimer F."/>
            <person name="Land M."/>
            <person name="Hauser L."/>
            <person name="Kyrpides N."/>
            <person name="Kim E."/>
            <person name="Zhao J.-S."/>
            <person name="Richardson P."/>
        </authorList>
    </citation>
    <scope>NUCLEOTIDE SEQUENCE [LARGE SCALE GENOMIC DNA]</scope>
    <source>
        <strain evidence="2 3">HAW-EB3</strain>
    </source>
</reference>
<dbReference type="AlphaFoldDB" id="A8FSU4"/>
<dbReference type="InterPro" id="IPR020016">
    <property type="entry name" value="Decahaem-assoc_OM_MtrB/PioB"/>
</dbReference>
<dbReference type="Pfam" id="PF11854">
    <property type="entry name" value="MtrB_PioB"/>
    <property type="match status" value="1"/>
</dbReference>
<evidence type="ECO:0000313" key="3">
    <source>
        <dbReference type="Proteomes" id="UP000002015"/>
    </source>
</evidence>
<evidence type="ECO:0000256" key="1">
    <source>
        <dbReference type="SAM" id="SignalP"/>
    </source>
</evidence>
<dbReference type="eggNOG" id="COG3637">
    <property type="taxonomic scope" value="Bacteria"/>
</dbReference>
<keyword evidence="1" id="KW-0732">Signal</keyword>
<organism evidence="2 3">
    <name type="scientific">Shewanella sediminis (strain HAW-EB3)</name>
    <dbReference type="NCBI Taxonomy" id="425104"/>
    <lineage>
        <taxon>Bacteria</taxon>
        <taxon>Pseudomonadati</taxon>
        <taxon>Pseudomonadota</taxon>
        <taxon>Gammaproteobacteria</taxon>
        <taxon>Alteromonadales</taxon>
        <taxon>Shewanellaceae</taxon>
        <taxon>Shewanella</taxon>
    </lineage>
</organism>
<feature type="chain" id="PRO_5002721402" evidence="1">
    <location>
        <begin position="21"/>
        <end position="672"/>
    </location>
</feature>
<dbReference type="SUPFAM" id="SSF56935">
    <property type="entry name" value="Porins"/>
    <property type="match status" value="2"/>
</dbReference>
<gene>
    <name evidence="2" type="ordered locus">Ssed_1306</name>
</gene>
<dbReference type="NCBIfam" id="TIGR03509">
    <property type="entry name" value="OMP_MtrB_PioB"/>
    <property type="match status" value="1"/>
</dbReference>
<accession>A8FSU4</accession>
<dbReference type="EMBL" id="CP000821">
    <property type="protein sequence ID" value="ABV35917.1"/>
    <property type="molecule type" value="Genomic_DNA"/>
</dbReference>
<name>A8FSU4_SHESH</name>
<protein>
    <submittedName>
        <fullName evidence="2">Outer membrane protein</fullName>
    </submittedName>
</protein>
<dbReference type="RefSeq" id="WP_012141653.1">
    <property type="nucleotide sequence ID" value="NC_009831.1"/>
</dbReference>
<sequence length="672" mass="74941" precursor="true">MKFQLSVIALAIVQVGSANAVGFSLSGANLEQANTVKWRCRSCESTAVSGEMGVSVVGTDTDNARAANSFGEDSEFAGALQADALYQKEGARIRVQANNLGMETGNGRIAYDSERYGFDVGYQSQLRVDTDKALTDYGMESRGNGGYNLVDTGNVRSTDLEKKRETWTLGTEVKAQDWGMGGGIAWRGFADYLYQQKTGQQASSTQVNKRPVNFVKPIDSTSQILKAGGELLGEDWIATLSYQGSLFENDLGGLYNGEMESLQAFEPGNEAHQVIAQGQYRLDSTYLTGRVVKGWLYQNDDYIDLTGVPNGISHLNGEVATLDANFKVSTRLSRGLKVGFKADYRDRDNKTPVQMFNRIDYDEMSGKATENVQLNSEKSSYQVDVNYRLRKALRFSGGYQRTDKEQSNTVREKTSEDRVFAKLKYNLSKGWGISLEGEYGNRDGSTYQASSATSSEDNELLRKYHLADRDRTELELKVGNTSFDNLGINLSYRYALDDYSESELGLSESIDNGYDVSISYQPIAKLDIYAFGGQQWIESTRYGSQGYSSADWTGNVDDSFSHIGLGTSYSGLMQELLVVGLNYSYSESESETSVTRTTPYGEYYSWSHNLRLYAEFALSERAKVHANYRYERYYDTDYRDVTDETFSELTTLGNMGSNYNAHQLMLTFSYAL</sequence>
<proteinExistence type="predicted"/>
<dbReference type="KEGG" id="sse:Ssed_1306"/>